<dbReference type="GO" id="GO:0004867">
    <property type="term" value="F:serine-type endopeptidase inhibitor activity"/>
    <property type="evidence" value="ECO:0007669"/>
    <property type="project" value="UniProtKB-KW"/>
</dbReference>
<sequence>MIRIQTSSLYQEESRAGFLSATIKRGNDKVLFYTINPPWVDALNQSTHQVTLNVARCPSITCKCPFGFLKDQNGCNTCKCFDPCFSSTKKVRWKNILFYESSSFDCYRNQFSKKSSKSVSACQPLQCQCPYGYLKNHAGCEKRECGQNKKCFVDYTCPVLEKCKYEGRCETEEANKNYNLFKHFTIDCTIISVDGCRNPLKTGSLHIIRKSSDGGMVQFLMGATSFPIEFTMKNIETVNSTVSAIIIDRQPK</sequence>
<reference evidence="4" key="1">
    <citation type="journal article" date="2008" name="Science">
        <title>Massive horizontal gene transfer in bdelloid rotifers.</title>
        <authorList>
            <person name="Gladyshev E.A."/>
            <person name="Meselson M.S."/>
            <person name="Arkhipova I.R."/>
        </authorList>
    </citation>
    <scope>NUCLEOTIDE SEQUENCE</scope>
</reference>
<proteinExistence type="predicted"/>
<keyword evidence="4" id="KW-0472">Membrane</keyword>
<evidence type="ECO:0000313" key="4">
    <source>
        <dbReference type="EMBL" id="ACD54795.1"/>
    </source>
</evidence>
<dbReference type="SUPFAM" id="SSF57262">
    <property type="entry name" value="Leech antihemostatic proteins"/>
    <property type="match status" value="1"/>
</dbReference>
<dbReference type="EMBL" id="EU643490">
    <property type="protein sequence ID" value="ACD54795.1"/>
    <property type="molecule type" value="Genomic_DNA"/>
</dbReference>
<dbReference type="AlphaFoldDB" id="B3G4P7"/>
<feature type="domain" description="Antistasin-like" evidence="3">
    <location>
        <begin position="51"/>
        <end position="80"/>
    </location>
</feature>
<name>B3G4P7_PHIRO</name>
<evidence type="ECO:0000256" key="1">
    <source>
        <dbReference type="ARBA" id="ARBA00022690"/>
    </source>
</evidence>
<dbReference type="Gene3D" id="2.10.22.10">
    <property type="entry name" value="Antistasin, domain 1"/>
    <property type="match status" value="1"/>
</dbReference>
<keyword evidence="1" id="KW-0646">Protease inhibitor</keyword>
<organism evidence="4">
    <name type="scientific">Philodina roseola</name>
    <name type="common">Rotifer</name>
    <dbReference type="NCBI Taxonomy" id="96448"/>
    <lineage>
        <taxon>Eukaryota</taxon>
        <taxon>Metazoa</taxon>
        <taxon>Spiralia</taxon>
        <taxon>Gnathifera</taxon>
        <taxon>Rotifera</taxon>
        <taxon>Eurotatoria</taxon>
        <taxon>Bdelloidea</taxon>
        <taxon>Philodinida</taxon>
        <taxon>Philodinidae</taxon>
        <taxon>Philodina</taxon>
    </lineage>
</organism>
<keyword evidence="2" id="KW-0722">Serine protease inhibitor</keyword>
<dbReference type="InterPro" id="IPR011061">
    <property type="entry name" value="Hirudin/antistatin"/>
</dbReference>
<evidence type="ECO:0000259" key="3">
    <source>
        <dbReference type="PROSITE" id="PS51252"/>
    </source>
</evidence>
<dbReference type="PROSITE" id="PS51252">
    <property type="entry name" value="ANTISTASIN"/>
    <property type="match status" value="1"/>
</dbReference>
<keyword evidence="4" id="KW-0812">Transmembrane</keyword>
<protein>
    <submittedName>
        <fullName evidence="4">Cysteine rich transmembrane BMP regulator 1 chordin like-like protein</fullName>
    </submittedName>
</protein>
<dbReference type="InterPro" id="IPR004094">
    <property type="entry name" value="Antistasin-like"/>
</dbReference>
<evidence type="ECO:0000256" key="2">
    <source>
        <dbReference type="ARBA" id="ARBA00022900"/>
    </source>
</evidence>
<dbReference type="Pfam" id="PF02822">
    <property type="entry name" value="Antistasin"/>
    <property type="match status" value="1"/>
</dbReference>
<accession>B3G4P7</accession>